<reference evidence="5" key="1">
    <citation type="submission" date="2020-01" db="EMBL/GenBank/DDBJ databases">
        <title>Development of genomics and gene disruption for Polysphondylium violaceum indicates a role for the polyketide synthase stlB in stalk morphogenesis.</title>
        <authorList>
            <person name="Narita B."/>
            <person name="Kawabe Y."/>
            <person name="Kin K."/>
            <person name="Saito T."/>
            <person name="Gibbs R."/>
            <person name="Kuspa A."/>
            <person name="Muzny D."/>
            <person name="Queller D."/>
            <person name="Richards S."/>
            <person name="Strassman J."/>
            <person name="Sucgang R."/>
            <person name="Worley K."/>
            <person name="Schaap P."/>
        </authorList>
    </citation>
    <scope>NUCLEOTIDE SEQUENCE</scope>
    <source>
        <strain evidence="5">QSvi11</strain>
    </source>
</reference>
<dbReference type="GO" id="GO:0005737">
    <property type="term" value="C:cytoplasm"/>
    <property type="evidence" value="ECO:0007669"/>
    <property type="project" value="UniProtKB-SubCell"/>
</dbReference>
<evidence type="ECO:0000256" key="1">
    <source>
        <dbReference type="ARBA" id="ARBA00022490"/>
    </source>
</evidence>
<comment type="caution">
    <text evidence="5">The sequence shown here is derived from an EMBL/GenBank/DDBJ whole genome shotgun (WGS) entry which is preliminary data.</text>
</comment>
<evidence type="ECO:0000256" key="2">
    <source>
        <dbReference type="HAMAP-Rule" id="MF_03013"/>
    </source>
</evidence>
<dbReference type="AlphaFoldDB" id="A0A8J4PNJ1"/>
<dbReference type="GO" id="GO:0048312">
    <property type="term" value="P:intracellular distribution of mitochondria"/>
    <property type="evidence" value="ECO:0007669"/>
    <property type="project" value="TreeGrafter"/>
</dbReference>
<dbReference type="InterPro" id="IPR025697">
    <property type="entry name" value="CLU_dom"/>
</dbReference>
<feature type="domain" description="Clu" evidence="4">
    <location>
        <begin position="390"/>
        <end position="640"/>
    </location>
</feature>
<dbReference type="InterPro" id="IPR027523">
    <property type="entry name" value="CLU_prot"/>
</dbReference>
<dbReference type="SUPFAM" id="SSF48452">
    <property type="entry name" value="TPR-like"/>
    <property type="match status" value="2"/>
</dbReference>
<dbReference type="PANTHER" id="PTHR12601">
    <property type="entry name" value="EUKARYOTIC TRANSLATION INITIATION FACTOR 3 SUBUNIT EIF-3"/>
    <property type="match status" value="1"/>
</dbReference>
<dbReference type="Pfam" id="PF05303">
    <property type="entry name" value="GSKIP_dom"/>
    <property type="match status" value="1"/>
</dbReference>
<sequence length="1280" mass="143305">MSSDTVDMPSLEVVGEEQQVVIQQEQQEEQQEESIAFPIFVKTPTEIGTIQVQVTPNDTILDIQSFLYETAETCLYTSYGFFFNGVRLNEYSELESIEGFGPNSTLDMNPVDYNERSAKLHVERLKEVMAHGVGDFPNEKSPTMFSYFSYPEKSVIPTEDEDNTTNNTESTDSAQNEGTTATTEAKAEENKEQKETTTTTQSGENKEEADKKKSNKQQKKPNNNTKQNKGNNKKEKEEDKEKLTPAQKARKEEITEIKAFEKPLLSNYFPSNPSPQVQCVRQMIYSGWSPVPASRQLHGDLFYLDITLLEGSHICVTASVNGFFINQSTQANFNPAASNKATTAFTLHELLTQVSRQFRRGLGQILTNVSQRHAFEMQPSVIPVNSWVSRPKNNRFDLHKATQSVLSILDPDIRCQPRDWNEELQTLRELPKSTVQERIIRDRAFAKVNSDFVEAAIRGAKAVVGKSMQPINPMEPERSHMFLYNNIFFSFPLDTRDLYTECGGDAAARASANNDLRGIHLFNLADVEGLHTLATAIIDYKGQRVIAQSLVPGILSNEKTSNIYYGSMDNGKTIKADPEFHERLLKASTLLHLSEQTVVPEEGEAVKLCTSFETKGIIGTDGRRYVLDLVRATPRDPNYAELKDQMCVLRPELIATYAEYNRISWIAKRQAEKKEKGEAATEESQEKPPALALNPNLYSTVKLGDGAEQQEKDIQALTAVGTFLKGIIIPKLIEDLILFNITPVDGQTLTATMHTRGINMRYLGSIAKSEAATKFPFIHDLFFNEMITRAAKHIFNATVRDSQPSELAFTIAHFMNCFLGTETGSINKEEKSKRFKHIKSKAVHELTQQGLWEQIAQSVKAKFDYDIITHSVPMESRLIVLRSLCLKVGIQVLAKDYDFTTDLPFTQDEIVDLQPVVKHLNPRSGDGLDLLEAGKSLFNQKKYDVATEFLNESLAIYHQVHGPIHSDTANVYSNLAMLAFYNEDYDLAIDHEKNALVITEKTLGIDHHDTVHAYANLAIFCRSAGRFTEALGYLKHALYLTDLLGGEYNPERSSTYTAVSALLEDSNKLALSLEFLNQALKHQEFLFGPSHLSSANTYHLMSYTYAKMNDFKESIEQEKKAYHIFEKELGPEHQRTQDSGAFLSSLTQTAVQIVKFKQARLQQMQFEQFQKEQQQAKRAAAAAAKLEKKAPSGDGSVNEILSYINGPKLSGSRPAVKVISKNNVKPTTTTTTTTTATKSSTKSSTTQKPTTTTTAPKSTSTKQSQTTSSPSSTKPNKKSK</sequence>
<dbReference type="CDD" id="cd15466">
    <property type="entry name" value="CLU-central"/>
    <property type="match status" value="1"/>
</dbReference>
<feature type="compositionally biased region" description="Basic and acidic residues" evidence="3">
    <location>
        <begin position="185"/>
        <end position="195"/>
    </location>
</feature>
<dbReference type="Gene3D" id="3.30.2280.10">
    <property type="entry name" value="Hypothetical protein (hspc210)"/>
    <property type="match status" value="1"/>
</dbReference>
<dbReference type="EMBL" id="AJWJ01000612">
    <property type="protein sequence ID" value="KAF2069696.1"/>
    <property type="molecule type" value="Genomic_DNA"/>
</dbReference>
<dbReference type="PANTHER" id="PTHR12601:SF6">
    <property type="entry name" value="CLUSTERED MITOCHONDRIA PROTEIN HOMOLOG"/>
    <property type="match status" value="1"/>
</dbReference>
<evidence type="ECO:0000259" key="4">
    <source>
        <dbReference type="PROSITE" id="PS51823"/>
    </source>
</evidence>
<feature type="compositionally biased region" description="Basic and acidic residues" evidence="3">
    <location>
        <begin position="232"/>
        <end position="252"/>
    </location>
</feature>
<dbReference type="Pfam" id="PF12807">
    <property type="entry name" value="eIF3_p135"/>
    <property type="match status" value="1"/>
</dbReference>
<dbReference type="InterPro" id="IPR028275">
    <property type="entry name" value="CLU_N"/>
</dbReference>
<name>A0A8J4PNJ1_9MYCE</name>
<comment type="function">
    <text evidence="2">mRNA-binding protein involved in proper cytoplasmic distribution of mitochondria.</text>
</comment>
<dbReference type="HAMAP" id="MF_03013">
    <property type="entry name" value="CLU"/>
    <property type="match status" value="1"/>
</dbReference>
<comment type="subcellular location">
    <subcellularLocation>
        <location evidence="2">Cytoplasm</location>
    </subcellularLocation>
</comment>
<dbReference type="PROSITE" id="PS51823">
    <property type="entry name" value="CLU"/>
    <property type="match status" value="1"/>
</dbReference>
<dbReference type="SUPFAM" id="SSF103107">
    <property type="entry name" value="Hypothetical protein c14orf129, hspc210"/>
    <property type="match status" value="1"/>
</dbReference>
<dbReference type="OrthoDB" id="1414216at2759"/>
<evidence type="ECO:0000313" key="5">
    <source>
        <dbReference type="EMBL" id="KAF2069696.1"/>
    </source>
</evidence>
<dbReference type="Pfam" id="PF13424">
    <property type="entry name" value="TPR_12"/>
    <property type="match status" value="2"/>
</dbReference>
<dbReference type="Proteomes" id="UP000695562">
    <property type="component" value="Unassembled WGS sequence"/>
</dbReference>
<dbReference type="Pfam" id="PF15044">
    <property type="entry name" value="CLU_N"/>
    <property type="match status" value="1"/>
</dbReference>
<dbReference type="Pfam" id="PF13236">
    <property type="entry name" value="CLU"/>
    <property type="match status" value="1"/>
</dbReference>
<dbReference type="GO" id="GO:0003729">
    <property type="term" value="F:mRNA binding"/>
    <property type="evidence" value="ECO:0007669"/>
    <property type="project" value="TreeGrafter"/>
</dbReference>
<evidence type="ECO:0000313" key="6">
    <source>
        <dbReference type="Proteomes" id="UP000695562"/>
    </source>
</evidence>
<dbReference type="InterPro" id="IPR019734">
    <property type="entry name" value="TPR_rpt"/>
</dbReference>
<feature type="region of interest" description="Disordered" evidence="3">
    <location>
        <begin position="156"/>
        <end position="252"/>
    </location>
</feature>
<dbReference type="InterPro" id="IPR023231">
    <property type="entry name" value="GSKIP_dom_sf"/>
</dbReference>
<dbReference type="FunFam" id="3.30.2280.10:FF:000002">
    <property type="entry name" value="Clustered mitochondria protein homolog"/>
    <property type="match status" value="1"/>
</dbReference>
<dbReference type="SMART" id="SM00028">
    <property type="entry name" value="TPR"/>
    <property type="match status" value="5"/>
</dbReference>
<dbReference type="GO" id="GO:0007005">
    <property type="term" value="P:mitochondrion organization"/>
    <property type="evidence" value="ECO:0007669"/>
    <property type="project" value="UniProtKB-UniRule"/>
</dbReference>
<keyword evidence="2" id="KW-0694">RNA-binding</keyword>
<keyword evidence="6" id="KW-1185">Reference proteome</keyword>
<protein>
    <recommendedName>
        <fullName evidence="2">Clustered mitochondria protein homolog</fullName>
    </recommendedName>
</protein>
<feature type="compositionally biased region" description="Low complexity" evidence="3">
    <location>
        <begin position="164"/>
        <end position="184"/>
    </location>
</feature>
<organism evidence="5 6">
    <name type="scientific">Polysphondylium violaceum</name>
    <dbReference type="NCBI Taxonomy" id="133409"/>
    <lineage>
        <taxon>Eukaryota</taxon>
        <taxon>Amoebozoa</taxon>
        <taxon>Evosea</taxon>
        <taxon>Eumycetozoa</taxon>
        <taxon>Dictyostelia</taxon>
        <taxon>Dictyosteliales</taxon>
        <taxon>Dictyosteliaceae</taxon>
        <taxon>Polysphondylium</taxon>
    </lineage>
</organism>
<feature type="compositionally biased region" description="Low complexity" evidence="3">
    <location>
        <begin position="1225"/>
        <end position="1274"/>
    </location>
</feature>
<proteinExistence type="inferred from homology"/>
<dbReference type="Gene3D" id="1.25.40.10">
    <property type="entry name" value="Tetratricopeptide repeat domain"/>
    <property type="match status" value="2"/>
</dbReference>
<gene>
    <name evidence="2" type="primary">cluA</name>
    <name evidence="5" type="ORF">CYY_008982</name>
</gene>
<feature type="region of interest" description="Disordered" evidence="3">
    <location>
        <begin position="1205"/>
        <end position="1280"/>
    </location>
</feature>
<dbReference type="InterPro" id="IPR007967">
    <property type="entry name" value="GSKIP_dom"/>
</dbReference>
<feature type="compositionally biased region" description="Low complexity" evidence="3">
    <location>
        <begin position="220"/>
        <end position="230"/>
    </location>
</feature>
<keyword evidence="1 2" id="KW-0963">Cytoplasm</keyword>
<evidence type="ECO:0000256" key="3">
    <source>
        <dbReference type="SAM" id="MobiDB-lite"/>
    </source>
</evidence>
<accession>A0A8J4PNJ1</accession>
<dbReference type="InterPro" id="IPR011990">
    <property type="entry name" value="TPR-like_helical_dom_sf"/>
</dbReference>
<dbReference type="InterPro" id="IPR033646">
    <property type="entry name" value="CLU-central"/>
</dbReference>
<comment type="similarity">
    <text evidence="2">Belongs to the CLU family.</text>
</comment>